<organism evidence="5 6">
    <name type="scientific">Silvania hatchlandensis</name>
    <dbReference type="NCBI Taxonomy" id="2926469"/>
    <lineage>
        <taxon>Bacteria</taxon>
        <taxon>Pseudomonadati</taxon>
        <taxon>Pseudomonadota</taxon>
        <taxon>Gammaproteobacteria</taxon>
        <taxon>Enterobacterales</taxon>
        <taxon>Enterobacteriaceae</taxon>
        <taxon>Silvania</taxon>
    </lineage>
</organism>
<dbReference type="AlphaFoldDB" id="A0A9J6QCI6"/>
<protein>
    <submittedName>
        <fullName evidence="5">Gfo/Idh/MocA family oxidoreductase</fullName>
    </submittedName>
</protein>
<proteinExistence type="inferred from homology"/>
<dbReference type="Gene3D" id="3.30.360.10">
    <property type="entry name" value="Dihydrodipicolinate Reductase, domain 2"/>
    <property type="match status" value="1"/>
</dbReference>
<sequence>MDTLLRQLEQATRPALPKRLDYKIGVIGAGFIVEHCHLVAYQKAGFNTVGITSREQNHCHRLAELFGIHKVYETWQEMVCDPNIEIIDIAVPPHVQLEIVRFICGPHSPARHIKGILCQKPLAMSLDAGHEMVRLSEQSGIPIAVNSNMRYDPSMRALKYILENQLIGSPVIASIDMRAIPDWQLFLQQYKKLELYAMAIHHIDAFRFLFGNPLKVTAICRTDPRTTFAHTDGITQYSFQYANGLIATSLDDVWAWPGEPCAKNNYINWRVEGTDGLAEGDFGWHRREPDYCGSTLKLATRNNPGEWVTPRWERQWFPDAFIGTMANLLCAIEEGTEPLLSAKDNLSTLACIEACYVSIQEERTVYLNEILLENTQ</sequence>
<dbReference type="PANTHER" id="PTHR43708">
    <property type="entry name" value="CONSERVED EXPRESSED OXIDOREDUCTASE (EUROFUNG)"/>
    <property type="match status" value="1"/>
</dbReference>
<dbReference type="InterPro" id="IPR000683">
    <property type="entry name" value="Gfo/Idh/MocA-like_OxRdtase_N"/>
</dbReference>
<dbReference type="GO" id="GO:0016491">
    <property type="term" value="F:oxidoreductase activity"/>
    <property type="evidence" value="ECO:0007669"/>
    <property type="project" value="UniProtKB-KW"/>
</dbReference>
<evidence type="ECO:0000313" key="6">
    <source>
        <dbReference type="Proteomes" id="UP001063816"/>
    </source>
</evidence>
<dbReference type="Proteomes" id="UP001063816">
    <property type="component" value="Unassembled WGS sequence"/>
</dbReference>
<comment type="caution">
    <text evidence="5">The sequence shown here is derived from an EMBL/GenBank/DDBJ whole genome shotgun (WGS) entry which is preliminary data.</text>
</comment>
<keyword evidence="2" id="KW-0560">Oxidoreductase</keyword>
<dbReference type="Gene3D" id="3.40.50.720">
    <property type="entry name" value="NAD(P)-binding Rossmann-like Domain"/>
    <property type="match status" value="1"/>
</dbReference>
<dbReference type="EMBL" id="JAMGZK010000055">
    <property type="protein sequence ID" value="MCU6667002.1"/>
    <property type="molecule type" value="Genomic_DNA"/>
</dbReference>
<comment type="similarity">
    <text evidence="1">Belongs to the Gfo/Idh/MocA family.</text>
</comment>
<dbReference type="RefSeq" id="WP_271284483.1">
    <property type="nucleotide sequence ID" value="NZ_JAMGZK010000055.1"/>
</dbReference>
<dbReference type="InterPro" id="IPR051317">
    <property type="entry name" value="Gfo/Idh/MocA_oxidoreduct"/>
</dbReference>
<accession>A0A9J6QCI6</accession>
<feature type="domain" description="Gfo/Idh/MocA-like oxidoreductase C-terminal" evidence="4">
    <location>
        <begin position="195"/>
        <end position="366"/>
    </location>
</feature>
<evidence type="ECO:0000256" key="1">
    <source>
        <dbReference type="ARBA" id="ARBA00010928"/>
    </source>
</evidence>
<evidence type="ECO:0000259" key="3">
    <source>
        <dbReference type="Pfam" id="PF01408"/>
    </source>
</evidence>
<dbReference type="GO" id="GO:0000166">
    <property type="term" value="F:nucleotide binding"/>
    <property type="evidence" value="ECO:0007669"/>
    <property type="project" value="InterPro"/>
</dbReference>
<evidence type="ECO:0000313" key="5">
    <source>
        <dbReference type="EMBL" id="MCU6667002.1"/>
    </source>
</evidence>
<evidence type="ECO:0000256" key="2">
    <source>
        <dbReference type="ARBA" id="ARBA00023002"/>
    </source>
</evidence>
<keyword evidence="6" id="KW-1185">Reference proteome</keyword>
<dbReference type="SUPFAM" id="SSF55347">
    <property type="entry name" value="Glyceraldehyde-3-phosphate dehydrogenase-like, C-terminal domain"/>
    <property type="match status" value="1"/>
</dbReference>
<dbReference type="Pfam" id="PF01408">
    <property type="entry name" value="GFO_IDH_MocA"/>
    <property type="match status" value="1"/>
</dbReference>
<evidence type="ECO:0000259" key="4">
    <source>
        <dbReference type="Pfam" id="PF02894"/>
    </source>
</evidence>
<dbReference type="PANTHER" id="PTHR43708:SF5">
    <property type="entry name" value="CONSERVED EXPRESSED OXIDOREDUCTASE (EUROFUNG)-RELATED"/>
    <property type="match status" value="1"/>
</dbReference>
<reference evidence="5" key="1">
    <citation type="submission" date="2022-05" db="EMBL/GenBank/DDBJ databases">
        <title>Description of a novel species of Leclercia; Leclercia tamurae and the Proposal for a Novel Genus Silvania gen. nov. Containing Two Novel Species Silvania hatchlandensis sp. nov. and Silvania confinis sp. nov. Isolated from the Rhizosphere of Oak.</title>
        <authorList>
            <person name="Maddock D.W."/>
            <person name="Brady C.L."/>
            <person name="Denman S."/>
            <person name="Arnold D."/>
        </authorList>
    </citation>
    <scope>NUCLEOTIDE SEQUENCE</scope>
    <source>
        <strain evidence="5">H19S6</strain>
    </source>
</reference>
<name>A0A9J6QCI6_9ENTR</name>
<gene>
    <name evidence="5" type="ORF">M8014_21950</name>
</gene>
<dbReference type="SUPFAM" id="SSF51735">
    <property type="entry name" value="NAD(P)-binding Rossmann-fold domains"/>
    <property type="match status" value="1"/>
</dbReference>
<dbReference type="Pfam" id="PF02894">
    <property type="entry name" value="GFO_IDH_MocA_C"/>
    <property type="match status" value="1"/>
</dbReference>
<dbReference type="InterPro" id="IPR004104">
    <property type="entry name" value="Gfo/Idh/MocA-like_OxRdtase_C"/>
</dbReference>
<dbReference type="InterPro" id="IPR036291">
    <property type="entry name" value="NAD(P)-bd_dom_sf"/>
</dbReference>
<feature type="domain" description="Gfo/Idh/MocA-like oxidoreductase N-terminal" evidence="3">
    <location>
        <begin position="23"/>
        <end position="146"/>
    </location>
</feature>